<name>A0A0D2GRH8_9EURO</name>
<feature type="region of interest" description="Disordered" evidence="1">
    <location>
        <begin position="801"/>
        <end position="849"/>
    </location>
</feature>
<feature type="compositionally biased region" description="Polar residues" evidence="1">
    <location>
        <begin position="133"/>
        <end position="146"/>
    </location>
</feature>
<dbReference type="VEuPathDB" id="FungiDB:Z520_12133"/>
<feature type="compositionally biased region" description="Basic and acidic residues" evidence="1">
    <location>
        <begin position="700"/>
        <end position="712"/>
    </location>
</feature>
<feature type="compositionally biased region" description="Basic and acidic residues" evidence="1">
    <location>
        <begin position="726"/>
        <end position="735"/>
    </location>
</feature>
<keyword evidence="3" id="KW-1185">Reference proteome</keyword>
<feature type="region of interest" description="Disordered" evidence="1">
    <location>
        <begin position="579"/>
        <end position="606"/>
    </location>
</feature>
<feature type="region of interest" description="Disordered" evidence="1">
    <location>
        <begin position="176"/>
        <end position="226"/>
    </location>
</feature>
<dbReference type="Proteomes" id="UP000053411">
    <property type="component" value="Unassembled WGS sequence"/>
</dbReference>
<accession>A0A0D2GRH8</accession>
<feature type="region of interest" description="Disordered" evidence="1">
    <location>
        <begin position="1"/>
        <end position="156"/>
    </location>
</feature>
<protein>
    <submittedName>
        <fullName evidence="2">Uncharacterized protein</fullName>
    </submittedName>
</protein>
<dbReference type="EMBL" id="KN848109">
    <property type="protein sequence ID" value="KIX92140.1"/>
    <property type="molecule type" value="Genomic_DNA"/>
</dbReference>
<feature type="region of interest" description="Disordered" evidence="1">
    <location>
        <begin position="447"/>
        <end position="550"/>
    </location>
</feature>
<dbReference type="AlphaFoldDB" id="A0A0D2GRH8"/>
<evidence type="ECO:0000313" key="2">
    <source>
        <dbReference type="EMBL" id="KIX92140.1"/>
    </source>
</evidence>
<feature type="compositionally biased region" description="Polar residues" evidence="1">
    <location>
        <begin position="750"/>
        <end position="761"/>
    </location>
</feature>
<gene>
    <name evidence="2" type="ORF">Z520_12133</name>
</gene>
<feature type="compositionally biased region" description="Low complexity" evidence="1">
    <location>
        <begin position="116"/>
        <end position="132"/>
    </location>
</feature>
<feature type="compositionally biased region" description="Basic and acidic residues" evidence="1">
    <location>
        <begin position="763"/>
        <end position="773"/>
    </location>
</feature>
<feature type="region of interest" description="Disordered" evidence="1">
    <location>
        <begin position="748"/>
        <end position="775"/>
    </location>
</feature>
<dbReference type="RefSeq" id="XP_016626263.1">
    <property type="nucleotide sequence ID" value="XM_016782620.1"/>
</dbReference>
<sequence>MPFPSLRRRTVNEAVQLPEEHKSPSPSPRARSATLPALTPRKSLTSLIGSVRKRGNPSPSSAKPQHDKSQPDVLEQELYADYDASNPDHDPFSAGQSPSTSDKPKRYYRTPSPHPLKTSAASSLSRLSKLSRGTPSSRCSDSSQAGSPPKTFLETLADAIRAPTSLFYKENKIDSKSEDANVCSNKPPSPGKSLSPKKSVRFKPGKSIIEDEPRSSPIDIPRATPSLPPVQLASTPLLQFFGDDHPHLIPTARPPQPRVLNSTINFRQAMAAAQTSITEDKLQEVSSLCTPVSGLPLPLPGATAAVENVFRDANDECDLEIRRAMLQEYDNQFNSKGTGAYQSANIVIDRGYVANDEKVQDLPGGRSTLATAATPGLNLLPKPARNGEILSEPKLSSEISPSELFTGTADTLKDDASELKSDASAAARDGTDSDYSDGESVVIAVSSLRASEDEEKWTENPTHEDIRLRFTHREGYESKDSRDTDSESESNAGSQEDTRIKAAITPLPDSTTESRPIHIPTSGTAGELSPESRKRKKKYQHSTSDDDPYLYVPENFLNNPPWVAELALRCDRPFPENKPRQVSPYFPSRQTKGCERSTSLATMTESEPDGRAFLFPEHAEIEKEVSTEKSGSFKVEPHFWPPLPCVQSTPSPASVPLPLSTRPSTRTHYGLHTDEYESSPFEADGEESNSDGGHVDQCGFDDHTASDKHSLDRSNCAGLSSISQHIPRDTEEEKLARAAEVLRKFASRMASGSSSTHNPTTDMECKSARERTTKIPRLKRLQGRSSEAEIETLDHGKLVRGRSTTVDSGWSAESEISQDSGSGATLKTATSTDLSEGMDEDERCYKGIV</sequence>
<feature type="compositionally biased region" description="Basic and acidic residues" evidence="1">
    <location>
        <begin position="457"/>
        <end position="485"/>
    </location>
</feature>
<reference evidence="2 3" key="1">
    <citation type="submission" date="2015-01" db="EMBL/GenBank/DDBJ databases">
        <title>The Genome Sequence of Fonsecaea multimorphosa CBS 102226.</title>
        <authorList>
            <consortium name="The Broad Institute Genomics Platform"/>
            <person name="Cuomo C."/>
            <person name="de Hoog S."/>
            <person name="Gorbushina A."/>
            <person name="Stielow B."/>
            <person name="Teixiera M."/>
            <person name="Abouelleil A."/>
            <person name="Chapman S.B."/>
            <person name="Priest M."/>
            <person name="Young S.K."/>
            <person name="Wortman J."/>
            <person name="Nusbaum C."/>
            <person name="Birren B."/>
        </authorList>
    </citation>
    <scope>NUCLEOTIDE SEQUENCE [LARGE SCALE GENOMIC DNA]</scope>
    <source>
        <strain evidence="2 3">CBS 102226</strain>
    </source>
</reference>
<dbReference type="GeneID" id="27717879"/>
<proteinExistence type="predicted"/>
<evidence type="ECO:0000256" key="1">
    <source>
        <dbReference type="SAM" id="MobiDB-lite"/>
    </source>
</evidence>
<feature type="region of interest" description="Disordered" evidence="1">
    <location>
        <begin position="648"/>
        <end position="735"/>
    </location>
</feature>
<feature type="compositionally biased region" description="Polar residues" evidence="1">
    <location>
        <begin position="588"/>
        <end position="605"/>
    </location>
</feature>
<organism evidence="2 3">
    <name type="scientific">Fonsecaea multimorphosa CBS 102226</name>
    <dbReference type="NCBI Taxonomy" id="1442371"/>
    <lineage>
        <taxon>Eukaryota</taxon>
        <taxon>Fungi</taxon>
        <taxon>Dikarya</taxon>
        <taxon>Ascomycota</taxon>
        <taxon>Pezizomycotina</taxon>
        <taxon>Eurotiomycetes</taxon>
        <taxon>Chaetothyriomycetidae</taxon>
        <taxon>Chaetothyriales</taxon>
        <taxon>Herpotrichiellaceae</taxon>
        <taxon>Fonsecaea</taxon>
    </lineage>
</organism>
<dbReference type="OrthoDB" id="4146581at2759"/>
<evidence type="ECO:0000313" key="3">
    <source>
        <dbReference type="Proteomes" id="UP000053411"/>
    </source>
</evidence>
<feature type="compositionally biased region" description="Polar residues" evidence="1">
    <location>
        <begin position="814"/>
        <end position="834"/>
    </location>
</feature>